<dbReference type="AlphaFoldDB" id="A0A7X1XJI4"/>
<evidence type="ECO:0000313" key="2">
    <source>
        <dbReference type="Proteomes" id="UP000489190"/>
    </source>
</evidence>
<gene>
    <name evidence="1" type="ORF">GHO39_27105</name>
</gene>
<organism evidence="1 2">
    <name type="scientific">Pseudomonas helleri</name>
    <dbReference type="NCBI Taxonomy" id="1608996"/>
    <lineage>
        <taxon>Bacteria</taxon>
        <taxon>Pseudomonadati</taxon>
        <taxon>Pseudomonadota</taxon>
        <taxon>Gammaproteobacteria</taxon>
        <taxon>Pseudomonadales</taxon>
        <taxon>Pseudomonadaceae</taxon>
        <taxon>Pseudomonas</taxon>
    </lineage>
</organism>
<accession>A0A7X1XJI4</accession>
<sequence>MSDYRDFCEAFGGSASDPDFMDNWLAEHCTETPPKQSDLQSKIESFDYESLLVKYKLTKEEMVQIKNYMIIYGSNNFNTQKMANNFITANNLWDEFPSIRSLNDHGSHKNIPGILPKFYRITCAVLEIVEGGGEKLTKATKY</sequence>
<dbReference type="EMBL" id="WIWI01000145">
    <property type="protein sequence ID" value="MQT92756.1"/>
    <property type="molecule type" value="Genomic_DNA"/>
</dbReference>
<protein>
    <submittedName>
        <fullName evidence="1">Uncharacterized protein</fullName>
    </submittedName>
</protein>
<comment type="caution">
    <text evidence="1">The sequence shown here is derived from an EMBL/GenBank/DDBJ whole genome shotgun (WGS) entry which is preliminary data.</text>
</comment>
<proteinExistence type="predicted"/>
<name>A0A7X1XJI4_9PSED</name>
<reference evidence="1 2" key="1">
    <citation type="submission" date="2019-10" db="EMBL/GenBank/DDBJ databases">
        <title>Evaluation of single-gene subtyping targets for Pseudomonas.</title>
        <authorList>
            <person name="Reichler S.J."/>
            <person name="Orsi R.H."/>
            <person name="Wiedmann M."/>
            <person name="Martin N.H."/>
            <person name="Murphy S.I."/>
        </authorList>
    </citation>
    <scope>NUCLEOTIDE SEQUENCE [LARGE SCALE GENOMIC DNA]</scope>
    <source>
        <strain evidence="1 2">FSL R10-3254</strain>
    </source>
</reference>
<evidence type="ECO:0000313" key="1">
    <source>
        <dbReference type="EMBL" id="MQT92756.1"/>
    </source>
</evidence>
<dbReference type="Proteomes" id="UP000489190">
    <property type="component" value="Unassembled WGS sequence"/>
</dbReference>
<dbReference type="RefSeq" id="WP_153330956.1">
    <property type="nucleotide sequence ID" value="NZ_WIWI01000145.1"/>
</dbReference>